<sequence>MNIPVSVQDLPFRSTSLGRSVRARLQFRKSGSRTYLADQHTPHPFHITRPFAISGDPEGMATLYLQSSAGGLYHDDDHHLCVEVDDGACAHVTSQASTIIHNSHQSSSRIDVELKVGENGWLEFCPEPAILFPGARLTSTLTAKVHPTSKLLFCDAQLCHDPEGDGATFNELDNKISLNNEEGETFYVDRAVVRGENWFGATDGRQCAGTFLVYDAGNAALISSALEGCIAGFDPGCVYAGQTHLADRSVVVVRLIATSGANLTNAMQALWSAIRVALTGKTPMPRRK</sequence>
<comment type="similarity">
    <text evidence="1 3">Belongs to the UreD family.</text>
</comment>
<dbReference type="STRING" id="411684.HPDFL43_01255"/>
<keyword evidence="2 3" id="KW-0143">Chaperone</keyword>
<dbReference type="InterPro" id="IPR002669">
    <property type="entry name" value="UreD"/>
</dbReference>
<dbReference type="eggNOG" id="COG0829">
    <property type="taxonomic scope" value="Bacteria"/>
</dbReference>
<evidence type="ECO:0000313" key="5">
    <source>
        <dbReference type="Proteomes" id="UP000004291"/>
    </source>
</evidence>
<dbReference type="GO" id="GO:0005737">
    <property type="term" value="C:cytoplasm"/>
    <property type="evidence" value="ECO:0007669"/>
    <property type="project" value="UniProtKB-SubCell"/>
</dbReference>
<dbReference type="HAMAP" id="MF_01384">
    <property type="entry name" value="UreD"/>
    <property type="match status" value="1"/>
</dbReference>
<organism evidence="4 5">
    <name type="scientific">Hoeflea phototrophica (strain DSM 17068 / NCIMB 14078 / DFL-43)</name>
    <dbReference type="NCBI Taxonomy" id="411684"/>
    <lineage>
        <taxon>Bacteria</taxon>
        <taxon>Pseudomonadati</taxon>
        <taxon>Pseudomonadota</taxon>
        <taxon>Alphaproteobacteria</taxon>
        <taxon>Hyphomicrobiales</taxon>
        <taxon>Rhizobiaceae</taxon>
        <taxon>Hoeflea</taxon>
    </lineage>
</organism>
<reference evidence="4 5" key="2">
    <citation type="submission" date="2012-06" db="EMBL/GenBank/DDBJ databases">
        <authorList>
            <person name="Fiebig A."/>
        </authorList>
    </citation>
    <scope>NUCLEOTIDE SEQUENCE [LARGE SCALE GENOMIC DNA]</scope>
    <source>
        <strain evidence="4 5">DFL-43</strain>
    </source>
</reference>
<name>A9CZJ8_HOEPD</name>
<dbReference type="OrthoDB" id="9807968at2"/>
<dbReference type="Pfam" id="PF01774">
    <property type="entry name" value="UreD"/>
    <property type="match status" value="1"/>
</dbReference>
<dbReference type="HOGENOM" id="CLU_056339_1_1_5"/>
<dbReference type="GO" id="GO:0016151">
    <property type="term" value="F:nickel cation binding"/>
    <property type="evidence" value="ECO:0007669"/>
    <property type="project" value="UniProtKB-UniRule"/>
</dbReference>
<gene>
    <name evidence="3" type="primary">ureD</name>
    <name evidence="4" type="ORF">HPDFL43_01255</name>
</gene>
<comment type="subunit">
    <text evidence="3">UreD, UreF and UreG form a complex that acts as a GTP-hydrolysis-dependent molecular chaperone, activating the urease apoprotein by helping to assemble the nickel containing metallocenter of UreC. The UreE protein probably delivers the nickel.</text>
</comment>
<reference evidence="4 5" key="1">
    <citation type="submission" date="2007-10" db="EMBL/GenBank/DDBJ databases">
        <authorList>
            <person name="Wagner-Dobler I."/>
            <person name="Ferriera S."/>
            <person name="Johnson J."/>
            <person name="Kravitz S."/>
            <person name="Beeson K."/>
            <person name="Sutton G."/>
            <person name="Rogers Y.-H."/>
            <person name="Friedman R."/>
            <person name="Frazier M."/>
            <person name="Venter J.C."/>
        </authorList>
    </citation>
    <scope>NUCLEOTIDE SEQUENCE [LARGE SCALE GENOMIC DNA]</scope>
    <source>
        <strain evidence="4 5">DFL-43</strain>
    </source>
</reference>
<comment type="function">
    <text evidence="3">Required for maturation of urease via the functional incorporation of the urease nickel metallocenter.</text>
</comment>
<comment type="subcellular location">
    <subcellularLocation>
        <location evidence="3">Cytoplasm</location>
    </subcellularLocation>
</comment>
<dbReference type="EMBL" id="ABIA03000002">
    <property type="protein sequence ID" value="EDQ34782.1"/>
    <property type="molecule type" value="Genomic_DNA"/>
</dbReference>
<evidence type="ECO:0000313" key="4">
    <source>
        <dbReference type="EMBL" id="EDQ34782.1"/>
    </source>
</evidence>
<keyword evidence="3" id="KW-0963">Cytoplasm</keyword>
<dbReference type="RefSeq" id="WP_007196043.1">
    <property type="nucleotide sequence ID" value="NZ_CM002917.1"/>
</dbReference>
<keyword evidence="3" id="KW-0996">Nickel insertion</keyword>
<dbReference type="Proteomes" id="UP000004291">
    <property type="component" value="Chromosome"/>
</dbReference>
<dbReference type="AlphaFoldDB" id="A9CZJ8"/>
<dbReference type="PANTHER" id="PTHR33643:SF1">
    <property type="entry name" value="UREASE ACCESSORY PROTEIN D"/>
    <property type="match status" value="1"/>
</dbReference>
<evidence type="ECO:0000256" key="2">
    <source>
        <dbReference type="ARBA" id="ARBA00023186"/>
    </source>
</evidence>
<dbReference type="PANTHER" id="PTHR33643">
    <property type="entry name" value="UREASE ACCESSORY PROTEIN D"/>
    <property type="match status" value="1"/>
</dbReference>
<keyword evidence="5" id="KW-1185">Reference proteome</keyword>
<protein>
    <recommendedName>
        <fullName evidence="3">Urease accessory protein UreD</fullName>
    </recommendedName>
</protein>
<accession>A9CZJ8</accession>
<evidence type="ECO:0000256" key="3">
    <source>
        <dbReference type="HAMAP-Rule" id="MF_01384"/>
    </source>
</evidence>
<proteinExistence type="inferred from homology"/>
<evidence type="ECO:0000256" key="1">
    <source>
        <dbReference type="ARBA" id="ARBA00007177"/>
    </source>
</evidence>
<comment type="caution">
    <text evidence="4">The sequence shown here is derived from an EMBL/GenBank/DDBJ whole genome shotgun (WGS) entry which is preliminary data.</text>
</comment>